<dbReference type="InterPro" id="IPR019931">
    <property type="entry name" value="LPXTG_anchor"/>
</dbReference>
<keyword evidence="4" id="KW-0572">Peptidoglycan-anchor</keyword>
<keyword evidence="8" id="KW-1185">Reference proteome</keyword>
<feature type="domain" description="Gram-positive cocci surface proteins LPxTG" evidence="6">
    <location>
        <begin position="184"/>
        <end position="215"/>
    </location>
</feature>
<dbReference type="Pfam" id="PF00746">
    <property type="entry name" value="Gram_pos_anchor"/>
    <property type="match status" value="1"/>
</dbReference>
<evidence type="ECO:0000313" key="7">
    <source>
        <dbReference type="EMBL" id="MBY4797105.1"/>
    </source>
</evidence>
<keyword evidence="3 5" id="KW-0732">Signal</keyword>
<evidence type="ECO:0000259" key="6">
    <source>
        <dbReference type="Pfam" id="PF00746"/>
    </source>
</evidence>
<dbReference type="Proteomes" id="UP000700908">
    <property type="component" value="Unassembled WGS sequence"/>
</dbReference>
<name>A0ABS7ML30_9ACTN</name>
<sequence>MVKTVHTSVRMKALSLSLFVCAVLIVALLGLFPSCAWAETTPEFTLSVFQKLNYSAGESGLITSWDYELTAQTEGAPLPEGAQGSVFFWQMRGSDERTWKLSAPAAGQEYRYEMRQVAPASLPSVYTPDAHVYDVRVITGTDGSITVLCYLADTKVADPGWTVSYERPQEPGKHPGGFVSKIMSLLPKTGDLSQMGLIAAGMMALAGSGLMCVRKGVVGATHVDGEDASQKDIHDVEE</sequence>
<evidence type="ECO:0000256" key="4">
    <source>
        <dbReference type="ARBA" id="ARBA00023088"/>
    </source>
</evidence>
<dbReference type="RefSeq" id="WP_222198829.1">
    <property type="nucleotide sequence ID" value="NZ_JAIMFO010000004.1"/>
</dbReference>
<feature type="signal peptide" evidence="5">
    <location>
        <begin position="1"/>
        <end position="38"/>
    </location>
</feature>
<evidence type="ECO:0000256" key="3">
    <source>
        <dbReference type="ARBA" id="ARBA00022729"/>
    </source>
</evidence>
<evidence type="ECO:0000256" key="5">
    <source>
        <dbReference type="SAM" id="SignalP"/>
    </source>
</evidence>
<comment type="caution">
    <text evidence="7">The sequence shown here is derived from an EMBL/GenBank/DDBJ whole genome shotgun (WGS) entry which is preliminary data.</text>
</comment>
<protein>
    <submittedName>
        <fullName evidence="7">LPXTG cell wall anchor domain-containing protein</fullName>
    </submittedName>
</protein>
<evidence type="ECO:0000256" key="2">
    <source>
        <dbReference type="ARBA" id="ARBA00022525"/>
    </source>
</evidence>
<gene>
    <name evidence="7" type="ORF">K6V98_01835</name>
</gene>
<proteinExistence type="predicted"/>
<evidence type="ECO:0000256" key="1">
    <source>
        <dbReference type="ARBA" id="ARBA00022512"/>
    </source>
</evidence>
<organism evidence="7 8">
    <name type="scientific">Collinsella ureilytica</name>
    <dbReference type="NCBI Taxonomy" id="2869515"/>
    <lineage>
        <taxon>Bacteria</taxon>
        <taxon>Bacillati</taxon>
        <taxon>Actinomycetota</taxon>
        <taxon>Coriobacteriia</taxon>
        <taxon>Coriobacteriales</taxon>
        <taxon>Coriobacteriaceae</taxon>
        <taxon>Collinsella</taxon>
    </lineage>
</organism>
<keyword evidence="1" id="KW-0134">Cell wall</keyword>
<dbReference type="NCBIfam" id="TIGR01167">
    <property type="entry name" value="LPXTG_anchor"/>
    <property type="match status" value="1"/>
</dbReference>
<dbReference type="EMBL" id="JAIMFO010000004">
    <property type="protein sequence ID" value="MBY4797105.1"/>
    <property type="molecule type" value="Genomic_DNA"/>
</dbReference>
<reference evidence="7 8" key="1">
    <citation type="submission" date="2021-08" db="EMBL/GenBank/DDBJ databases">
        <title>Collinsella faecalis sp. nov. isolated from swine faeces.</title>
        <authorList>
            <person name="Oh B.S."/>
            <person name="Lee J.H."/>
        </authorList>
    </citation>
    <scope>NUCLEOTIDE SEQUENCE [LARGE SCALE GENOMIC DNA]</scope>
    <source>
        <strain evidence="7 8">AGMB00827</strain>
    </source>
</reference>
<feature type="chain" id="PRO_5046151185" evidence="5">
    <location>
        <begin position="39"/>
        <end position="238"/>
    </location>
</feature>
<keyword evidence="2" id="KW-0964">Secreted</keyword>
<evidence type="ECO:0000313" key="8">
    <source>
        <dbReference type="Proteomes" id="UP000700908"/>
    </source>
</evidence>
<accession>A0ABS7ML30</accession>